<protein>
    <submittedName>
        <fullName evidence="1">Uncharacterized protein</fullName>
    </submittedName>
</protein>
<dbReference type="EMBL" id="JAIWYP010000004">
    <property type="protein sequence ID" value="KAH3841248.1"/>
    <property type="molecule type" value="Genomic_DNA"/>
</dbReference>
<sequence>MTFGKNPENRAGANRYLETLADADTLSLTEFIATLDALEKKVTQVPFLNEDILSKVDTEGIVDEILATDTYMLDIDIKLRMLCTVLSEK</sequence>
<evidence type="ECO:0000313" key="1">
    <source>
        <dbReference type="EMBL" id="KAH3841248.1"/>
    </source>
</evidence>
<evidence type="ECO:0000313" key="2">
    <source>
        <dbReference type="Proteomes" id="UP000828390"/>
    </source>
</evidence>
<dbReference type="Proteomes" id="UP000828390">
    <property type="component" value="Unassembled WGS sequence"/>
</dbReference>
<dbReference type="AlphaFoldDB" id="A0A9D4KKL4"/>
<name>A0A9D4KKL4_DREPO</name>
<reference evidence="1" key="2">
    <citation type="submission" date="2020-11" db="EMBL/GenBank/DDBJ databases">
        <authorList>
            <person name="McCartney M.A."/>
            <person name="Auch B."/>
            <person name="Kono T."/>
            <person name="Mallez S."/>
            <person name="Becker A."/>
            <person name="Gohl D.M."/>
            <person name="Silverstein K.A.T."/>
            <person name="Koren S."/>
            <person name="Bechman K.B."/>
            <person name="Herman A."/>
            <person name="Abrahante J.E."/>
            <person name="Garbe J."/>
        </authorList>
    </citation>
    <scope>NUCLEOTIDE SEQUENCE</scope>
    <source>
        <strain evidence="1">Duluth1</strain>
        <tissue evidence="1">Whole animal</tissue>
    </source>
</reference>
<gene>
    <name evidence="1" type="ORF">DPMN_114707</name>
</gene>
<reference evidence="1" key="1">
    <citation type="journal article" date="2019" name="bioRxiv">
        <title>The Genome of the Zebra Mussel, Dreissena polymorpha: A Resource for Invasive Species Research.</title>
        <authorList>
            <person name="McCartney M.A."/>
            <person name="Auch B."/>
            <person name="Kono T."/>
            <person name="Mallez S."/>
            <person name="Zhang Y."/>
            <person name="Obille A."/>
            <person name="Becker A."/>
            <person name="Abrahante J.E."/>
            <person name="Garbe J."/>
            <person name="Badalamenti J.P."/>
            <person name="Herman A."/>
            <person name="Mangelson H."/>
            <person name="Liachko I."/>
            <person name="Sullivan S."/>
            <person name="Sone E.D."/>
            <person name="Koren S."/>
            <person name="Silverstein K.A.T."/>
            <person name="Beckman K.B."/>
            <person name="Gohl D.M."/>
        </authorList>
    </citation>
    <scope>NUCLEOTIDE SEQUENCE</scope>
    <source>
        <strain evidence="1">Duluth1</strain>
        <tissue evidence="1">Whole animal</tissue>
    </source>
</reference>
<accession>A0A9D4KKL4</accession>
<proteinExistence type="predicted"/>
<comment type="caution">
    <text evidence="1">The sequence shown here is derived from an EMBL/GenBank/DDBJ whole genome shotgun (WGS) entry which is preliminary data.</text>
</comment>
<organism evidence="1 2">
    <name type="scientific">Dreissena polymorpha</name>
    <name type="common">Zebra mussel</name>
    <name type="synonym">Mytilus polymorpha</name>
    <dbReference type="NCBI Taxonomy" id="45954"/>
    <lineage>
        <taxon>Eukaryota</taxon>
        <taxon>Metazoa</taxon>
        <taxon>Spiralia</taxon>
        <taxon>Lophotrochozoa</taxon>
        <taxon>Mollusca</taxon>
        <taxon>Bivalvia</taxon>
        <taxon>Autobranchia</taxon>
        <taxon>Heteroconchia</taxon>
        <taxon>Euheterodonta</taxon>
        <taxon>Imparidentia</taxon>
        <taxon>Neoheterodontei</taxon>
        <taxon>Myida</taxon>
        <taxon>Dreissenoidea</taxon>
        <taxon>Dreissenidae</taxon>
        <taxon>Dreissena</taxon>
    </lineage>
</organism>
<keyword evidence="2" id="KW-1185">Reference proteome</keyword>